<keyword evidence="12" id="KW-1133">Transmembrane helix</keyword>
<evidence type="ECO:0000256" key="5">
    <source>
        <dbReference type="ARBA" id="ARBA00022452"/>
    </source>
</evidence>
<keyword evidence="4" id="KW-0813">Transport</keyword>
<dbReference type="CDD" id="cd12820">
    <property type="entry name" value="LbR_YadA-like"/>
    <property type="match status" value="2"/>
</dbReference>
<keyword evidence="8" id="KW-0653">Protein transport</keyword>
<dbReference type="PANTHER" id="PTHR43308">
    <property type="entry name" value="OUTER MEMBRANE PROTEIN ALPHA-RELATED"/>
    <property type="match status" value="1"/>
</dbReference>
<dbReference type="Gene3D" id="2.20.70.140">
    <property type="match status" value="1"/>
</dbReference>
<dbReference type="Gene3D" id="3.30.1300.30">
    <property type="entry name" value="GSPII I/J protein-like"/>
    <property type="match status" value="1"/>
</dbReference>
<dbReference type="InterPro" id="IPR011049">
    <property type="entry name" value="Serralysin-like_metalloprot_C"/>
</dbReference>
<evidence type="ECO:0000256" key="8">
    <source>
        <dbReference type="ARBA" id="ARBA00022927"/>
    </source>
</evidence>
<dbReference type="SUPFAM" id="SSF54523">
    <property type="entry name" value="Pili subunits"/>
    <property type="match status" value="1"/>
</dbReference>
<dbReference type="PROSITE" id="PS51272">
    <property type="entry name" value="SLH"/>
    <property type="match status" value="1"/>
</dbReference>
<feature type="domain" description="SLH" evidence="13">
    <location>
        <begin position="2393"/>
        <end position="2456"/>
    </location>
</feature>
<dbReference type="RefSeq" id="WP_317330487.1">
    <property type="nucleotide sequence ID" value="NZ_JAWJZB010000014.1"/>
</dbReference>
<evidence type="ECO:0000313" key="14">
    <source>
        <dbReference type="EMBL" id="MDV5089133.1"/>
    </source>
</evidence>
<evidence type="ECO:0000256" key="2">
    <source>
        <dbReference type="ARBA" id="ARBA00004442"/>
    </source>
</evidence>
<comment type="subcellular location">
    <subcellularLocation>
        <location evidence="2">Cell outer membrane</location>
    </subcellularLocation>
    <subcellularLocation>
        <location evidence="1">Cell surface</location>
    </subcellularLocation>
</comment>
<comment type="caution">
    <text evidence="14">The sequence shown here is derived from an EMBL/GenBank/DDBJ whole genome shotgun (WGS) entry which is preliminary data.</text>
</comment>
<dbReference type="InterPro" id="IPR005594">
    <property type="entry name" value="YadA_C"/>
</dbReference>
<comment type="similarity">
    <text evidence="3">Belongs to the autotransporter-2 (AT-2) (TC 1.B.40) family.</text>
</comment>
<keyword evidence="10" id="KW-0998">Cell outer membrane</keyword>
<proteinExistence type="inferred from homology"/>
<evidence type="ECO:0000256" key="6">
    <source>
        <dbReference type="ARBA" id="ARBA00022692"/>
    </source>
</evidence>
<dbReference type="Pfam" id="PF05658">
    <property type="entry name" value="YadA_head"/>
    <property type="match status" value="11"/>
</dbReference>
<protein>
    <submittedName>
        <fullName evidence="14">ESPR-type extended signal peptide-containing protein</fullName>
    </submittedName>
</protein>
<keyword evidence="6 12" id="KW-0812">Transmembrane</keyword>
<dbReference type="Pfam" id="PF05662">
    <property type="entry name" value="YadA_stalk"/>
    <property type="match status" value="3"/>
</dbReference>
<evidence type="ECO:0000256" key="1">
    <source>
        <dbReference type="ARBA" id="ARBA00004241"/>
    </source>
</evidence>
<evidence type="ECO:0000256" key="9">
    <source>
        <dbReference type="ARBA" id="ARBA00023136"/>
    </source>
</evidence>
<feature type="coiled-coil region" evidence="11">
    <location>
        <begin position="2354"/>
        <end position="2388"/>
    </location>
</feature>
<evidence type="ECO:0000256" key="7">
    <source>
        <dbReference type="ARBA" id="ARBA00022729"/>
    </source>
</evidence>
<dbReference type="Gene3D" id="1.20.5.170">
    <property type="match status" value="1"/>
</dbReference>
<feature type="transmembrane region" description="Helical" evidence="12">
    <location>
        <begin position="45"/>
        <end position="66"/>
    </location>
</feature>
<dbReference type="InterPro" id="IPR001119">
    <property type="entry name" value="SLH_dom"/>
</dbReference>
<evidence type="ECO:0000259" key="13">
    <source>
        <dbReference type="PROSITE" id="PS51272"/>
    </source>
</evidence>
<gene>
    <name evidence="14" type="ORF">RVY80_09925</name>
</gene>
<keyword evidence="9 12" id="KW-0472">Membrane</keyword>
<dbReference type="Proteomes" id="UP001272515">
    <property type="component" value="Unassembled WGS sequence"/>
</dbReference>
<dbReference type="SUPFAM" id="SSF101967">
    <property type="entry name" value="Adhesin YadA, collagen-binding domain"/>
    <property type="match status" value="8"/>
</dbReference>
<dbReference type="Pfam" id="PF00395">
    <property type="entry name" value="SLH"/>
    <property type="match status" value="1"/>
</dbReference>
<dbReference type="InterPro" id="IPR051465">
    <property type="entry name" value="Cell_Envelope_Struct_Comp"/>
</dbReference>
<name>A0ABU3ZB68_9FIRM</name>
<evidence type="ECO:0000256" key="4">
    <source>
        <dbReference type="ARBA" id="ARBA00022448"/>
    </source>
</evidence>
<evidence type="ECO:0000313" key="15">
    <source>
        <dbReference type="Proteomes" id="UP001272515"/>
    </source>
</evidence>
<evidence type="ECO:0000256" key="11">
    <source>
        <dbReference type="SAM" id="Coils"/>
    </source>
</evidence>
<dbReference type="InterPro" id="IPR045584">
    <property type="entry name" value="Pilin-like"/>
</dbReference>
<dbReference type="Pfam" id="PF03895">
    <property type="entry name" value="YadA_anchor"/>
    <property type="match status" value="1"/>
</dbReference>
<dbReference type="InterPro" id="IPR008635">
    <property type="entry name" value="Coiled_stalk_dom"/>
</dbReference>
<dbReference type="InterPro" id="IPR008640">
    <property type="entry name" value="Adhesin_Head_dom"/>
</dbReference>
<dbReference type="EMBL" id="JAWJZB010000014">
    <property type="protein sequence ID" value="MDV5089133.1"/>
    <property type="molecule type" value="Genomic_DNA"/>
</dbReference>
<dbReference type="InterPro" id="IPR024973">
    <property type="entry name" value="ESPR"/>
</dbReference>
<keyword evidence="7" id="KW-0732">Signal</keyword>
<dbReference type="Pfam" id="PF13018">
    <property type="entry name" value="ESPR"/>
    <property type="match status" value="1"/>
</dbReference>
<reference evidence="14 15" key="1">
    <citation type="submission" date="2023-10" db="EMBL/GenBank/DDBJ databases">
        <title>Veillonella sp. nov., isolated from a pig farm feces dump.</title>
        <authorList>
            <person name="Chang Y.-H."/>
        </authorList>
    </citation>
    <scope>NUCLEOTIDE SEQUENCE [LARGE SCALE GENOMIC DNA]</scope>
    <source>
        <strain evidence="14 15">YH-vei2233</strain>
    </source>
</reference>
<dbReference type="Gene3D" id="2.150.10.10">
    <property type="entry name" value="Serralysin-like metalloprotease, C-terminal"/>
    <property type="match status" value="7"/>
</dbReference>
<evidence type="ECO:0000256" key="3">
    <source>
        <dbReference type="ARBA" id="ARBA00005848"/>
    </source>
</evidence>
<sequence>MNKIYKVIYNKSLQMYQVVSELAKGQGKVNVSKRFRQGRINAEKAFLTAIVIGVLSSTVTFAAGVVNNGDTITGGTNVTVNETGTTITVGLDPAVATDAEVTAAVNALASGQVATNQADIATLKTTTTQQGTAIGNLQSADTNLQNQITANETANDTKNSQQDTTIAANKSASEAADTALSNRINTINTLNTTLGLDVTKPGLKYFRANSTEADAIAGGTNSIAVGPKAETKANAERSVAIGYDSTARAAESVVIGDHATSQGSANKSVAIGNAARTGSNTEGGDTTMDGAGSPVLGDGTSAIAVGDSSIARGERVIAIGKGAATYNRDAESRFSYDSMAIGTEAIVIAADNAIALGKNAKIAKNADSSVAIGDTAVSSGKRAVALGVGATAGGVSSLALGDGANSTQDNTVAIGKGSKAYQTDTVAIGDNATALTTKTISIGLNAGAGQAADATGTKHSHINIGENAGANVNGQYNIGIGYNAGSGVSGKASIAMGVEAGKNLTNQPETVTDNVSIGNKANSYASATSIEKAVAIGGAVKAQTGSVGIGYETNAQGKQAVALGFQASTTGDQGVAVGYSAKADANNVALGSNSVATKKTATGYLTGMASESVVSVGSKDTNTMRRIVNVADGADDQDAATVAQLKKVKDKVLADVNTAINNLPANQNRGITYDAVNSSSTTADASISLKNDTGKGTRISNVSNPVTDMDAVNLQTLKAAVKEGQPKYFSANNQGGDYGNADNANATGKRSLAIGQTVQATAENSVAVGNDANAYGIGSIAIGSKYVGNAALDDGATDLSSDTSVSKQSQDYRYGIAIGAGAITEGNNSLAIGSLASVTNQNIATGTVDRGVAVGYRARSSADKANAIGDRAIASGKMASAMGSESLAAGTSSIAIGTKAQTGAENDIAIGTNQSVTGKNSGSIGYAGLETDANKTVITGEGTYSLGNTNSRVVGAESGIFGNSNSINAVTNVRVVGNTNKIGEITPASGAQAPDPNTATPVTYLKDIYVNGYNNKISSGSKLAKDLSGMFVLGHDNEVANITDPNAPGELAITDSTVIGARNKVNTEGASYFVLGNDVTATLANSVYLGSKSAYTVKGASTAGNTNYASEVLNGQARNFAGGTNLAGVVTVGAPGAERRIQNVGAGLINATSTDAINGSQLYQFTLPLRFAGDNSTIGSTAAADVNVIKRASDQAMSILGGATNLSDNNIGVVADAATNKMTVKLSKELKNLTSVQTVNGTKTTTMTGDGTTVKDGANVTTVTAAGTTVTNNTKKVTLAATGLDNGNNQIVNVASGLGGSTLENASGNTLNNATNVDDLKQAITNITAKGTGYGGDAGTAFINPLGQQTNVKGGITDTNKLTDGNIGVVSDAGSKTLNVKLAKDLQGLNSVTTTTPDGKTNVMNSSGNTVTNGTNVTTVTAAGTTVTDGNKKVTVTVTANGLDNGGNKFVNVASGLDGGTLETASGSTLTNAANIRDLQTAITNLDTTLTNKGTGYGGDAGTAFVTPLGEQTNIKGGVTDPSKLSDGNIGVVADATTKTLNVKLAKDLQGLNSVTTTTADGKTNVMNSTGNTITDGTKVTTVTAGSTTVKDGNNVTTISSTGTTVTSTTVTGENKTVKVTANGLDNGGNKVVNVASGLDGGTLETASGLTLTNAANIGDLKTAVNNITDAGFGLKDEAGNVINQKLGTAIQVTGDSNIDTKVVDAVDANGEPTGGKALQVSLNNELEIGKAGADGKDGKIGVNGKDGSGVVINGKDGSIGLNGAKGANGLTIKGADGKAGVDGAPGETKTRITYEYTKPDGTTGTEKVATLNDGMKYGGDLGTGGDASKQVIKKKLNEQVNVVGGITDMKKVADVPNIAVIADGTDNLTLRLAKDLQGLTSVTTTTPDGKTNVMNGTGNTMTDHDKVNTVTAAGTTITDGTKKVTLTADGLNNGDNQITNVASGYATGETIHNVSDASKSNAATIGDLTKVVDKTVGGFGLIDKEGTEYKEDLGKSIKVTGDDNINTKFIDYTTTENGQQVTKKALQVSLADDITIGKPGADGKDGKITVTGKDGNAVVIDGKDGAVGATGANGASAVLNGKDGSLGLTGPNGENGISIKGDQGPAGVNGADGEMKTRMVYEYKDASGQPVKETVATLNDGMKYGGDTGTNLAMKLNEKVNIVGGITDESKLAQDPNIGVVADGTDTLKIKLAKNLKGLESVQTGDTTMNSDGLTIINGPSITKTGIDAGDMNITNVAPGLIGPNSKDAINGSQLWDTNQKVSKLGNQINRVGAGAAALSALHPLDFDPDDKWDITAGYGNYKGAHALALGTFYRPNESTMFSLGASIGGGENMVNAGISVKLGQGNNVTTSRVAMAKEIIDLRDDNKELRKQVEEINNRLNSLLGILDMNKRKDFPDVPDNHWAYNYVATLAGNGLVEGYPDGTFGGDRTMTRYEFAAIIYRALKNGAPVDENMDRAMNEFEPELRQIRLDRIRVDRISGNDTDKYKVERVRVNNKDNEEKNDYRDIYGSSIPKPIVETEIAE</sequence>
<accession>A0ABU3ZB68</accession>
<keyword evidence="15" id="KW-1185">Reference proteome</keyword>
<evidence type="ECO:0000256" key="12">
    <source>
        <dbReference type="SAM" id="Phobius"/>
    </source>
</evidence>
<organism evidence="14 15">
    <name type="scientific">Veillonella absiana</name>
    <dbReference type="NCBI Taxonomy" id="3079305"/>
    <lineage>
        <taxon>Bacteria</taxon>
        <taxon>Bacillati</taxon>
        <taxon>Bacillota</taxon>
        <taxon>Negativicutes</taxon>
        <taxon>Veillonellales</taxon>
        <taxon>Veillonellaceae</taxon>
        <taxon>Veillonella</taxon>
    </lineage>
</organism>
<evidence type="ECO:0000256" key="10">
    <source>
        <dbReference type="ARBA" id="ARBA00023237"/>
    </source>
</evidence>
<keyword evidence="5" id="KW-1134">Transmembrane beta strand</keyword>
<keyword evidence="11" id="KW-0175">Coiled coil</keyword>